<evidence type="ECO:0000256" key="7">
    <source>
        <dbReference type="ARBA" id="ARBA00022989"/>
    </source>
</evidence>
<evidence type="ECO:0000256" key="1">
    <source>
        <dbReference type="ARBA" id="ARBA00004141"/>
    </source>
</evidence>
<evidence type="ECO:0000256" key="9">
    <source>
        <dbReference type="PROSITE-ProRule" id="PRU00175"/>
    </source>
</evidence>
<reference evidence="13" key="1">
    <citation type="journal article" date="2022" name="Front. Genet.">
        <title>Chromosome-Scale Assembly of the Dendrobium nobile Genome Provides Insights Into the Molecular Mechanism of the Biosynthesis of the Medicinal Active Ingredient of Dendrobium.</title>
        <authorList>
            <person name="Xu Q."/>
            <person name="Niu S.-C."/>
            <person name="Li K.-L."/>
            <person name="Zheng P.-J."/>
            <person name="Zhang X.-J."/>
            <person name="Jia Y."/>
            <person name="Liu Y."/>
            <person name="Niu Y.-X."/>
            <person name="Yu L.-H."/>
            <person name="Chen D.-F."/>
            <person name="Zhang G.-Q."/>
        </authorList>
    </citation>
    <scope>NUCLEOTIDE SEQUENCE</scope>
    <source>
        <tissue evidence="13">Leaf</tissue>
    </source>
</reference>
<organism evidence="13 14">
    <name type="scientific">Dendrobium nobile</name>
    <name type="common">Orchid</name>
    <dbReference type="NCBI Taxonomy" id="94219"/>
    <lineage>
        <taxon>Eukaryota</taxon>
        <taxon>Viridiplantae</taxon>
        <taxon>Streptophyta</taxon>
        <taxon>Embryophyta</taxon>
        <taxon>Tracheophyta</taxon>
        <taxon>Spermatophyta</taxon>
        <taxon>Magnoliopsida</taxon>
        <taxon>Liliopsida</taxon>
        <taxon>Asparagales</taxon>
        <taxon>Orchidaceae</taxon>
        <taxon>Epidendroideae</taxon>
        <taxon>Malaxideae</taxon>
        <taxon>Dendrobiinae</taxon>
        <taxon>Dendrobium</taxon>
    </lineage>
</organism>
<dbReference type="GO" id="GO:0016020">
    <property type="term" value="C:membrane"/>
    <property type="evidence" value="ECO:0007669"/>
    <property type="project" value="UniProtKB-SubCell"/>
</dbReference>
<feature type="region of interest" description="Disordered" evidence="10">
    <location>
        <begin position="1"/>
        <end position="29"/>
    </location>
</feature>
<evidence type="ECO:0000259" key="12">
    <source>
        <dbReference type="PROSITE" id="PS50089"/>
    </source>
</evidence>
<dbReference type="Pfam" id="PF13639">
    <property type="entry name" value="zf-RING_2"/>
    <property type="match status" value="1"/>
</dbReference>
<keyword evidence="2 11" id="KW-0812">Transmembrane</keyword>
<evidence type="ECO:0000256" key="2">
    <source>
        <dbReference type="ARBA" id="ARBA00022692"/>
    </source>
</evidence>
<dbReference type="GO" id="GO:0061630">
    <property type="term" value="F:ubiquitin protein ligase activity"/>
    <property type="evidence" value="ECO:0007669"/>
    <property type="project" value="InterPro"/>
</dbReference>
<feature type="compositionally biased region" description="Basic and acidic residues" evidence="10">
    <location>
        <begin position="142"/>
        <end position="153"/>
    </location>
</feature>
<dbReference type="OrthoDB" id="9049620at2759"/>
<evidence type="ECO:0000256" key="8">
    <source>
        <dbReference type="ARBA" id="ARBA00023136"/>
    </source>
</evidence>
<comment type="subcellular location">
    <subcellularLocation>
        <location evidence="1">Membrane</location>
        <topology evidence="1">Multi-pass membrane protein</topology>
    </subcellularLocation>
</comment>
<keyword evidence="4 9" id="KW-0863">Zinc-finger</keyword>
<feature type="compositionally biased region" description="Basic and acidic residues" evidence="10">
    <location>
        <begin position="72"/>
        <end position="82"/>
    </location>
</feature>
<proteinExistence type="predicted"/>
<feature type="transmembrane region" description="Helical" evidence="11">
    <location>
        <begin position="294"/>
        <end position="322"/>
    </location>
</feature>
<feature type="transmembrane region" description="Helical" evidence="11">
    <location>
        <begin position="343"/>
        <end position="360"/>
    </location>
</feature>
<name>A0A8T3BU84_DENNO</name>
<evidence type="ECO:0000256" key="5">
    <source>
        <dbReference type="ARBA" id="ARBA00022786"/>
    </source>
</evidence>
<keyword evidence="7 11" id="KW-1133">Transmembrane helix</keyword>
<evidence type="ECO:0000256" key="10">
    <source>
        <dbReference type="SAM" id="MobiDB-lite"/>
    </source>
</evidence>
<dbReference type="PANTHER" id="PTHR15860">
    <property type="entry name" value="UNCHARACTERIZED RING FINGER-CONTAINING PROTEIN"/>
    <property type="match status" value="1"/>
</dbReference>
<keyword evidence="14" id="KW-1185">Reference proteome</keyword>
<evidence type="ECO:0000313" key="14">
    <source>
        <dbReference type="Proteomes" id="UP000829196"/>
    </source>
</evidence>
<dbReference type="CDD" id="cd16532">
    <property type="entry name" value="RING-HC_RNFT1-like"/>
    <property type="match status" value="1"/>
</dbReference>
<dbReference type="PROSITE" id="PS50089">
    <property type="entry name" value="ZF_RING_2"/>
    <property type="match status" value="1"/>
</dbReference>
<dbReference type="InterPro" id="IPR013083">
    <property type="entry name" value="Znf_RING/FYVE/PHD"/>
</dbReference>
<keyword evidence="3" id="KW-0479">Metal-binding</keyword>
<dbReference type="PANTHER" id="PTHR15860:SF0">
    <property type="entry name" value="LP20373P"/>
    <property type="match status" value="1"/>
</dbReference>
<evidence type="ECO:0000256" key="6">
    <source>
        <dbReference type="ARBA" id="ARBA00022833"/>
    </source>
</evidence>
<sequence length="484" mass="53347">METSGGDFDPYRSSVASGSVGNGSSSRSYTMQLSTSSFIQAPLAALLEFSGVLRPRSSSRWESENFPAGEPGAEHASGRRELSSSSSGGGHGEVLIRIVAAGDHDGVRAVGQGPVPPSARVRNTGENSLHVEEIPTASDASRLGEHGGNDYRAGELGGSPASQPPSVPPATQSLDGDANLGGANGSESSYQRFDIQQLAKWAEQILPFSLLLLVVFIRQHLQGFFVTIWIAAVMFKSNDILRKQTALKGERKMPLLVGIVVVFMFHVFGLYWWYRNDDLLNPLVLLPPKEIPPFWHAIFIILVNDTMVRQAAMVLKCVLLIYYRNSRGRGYRKQGQMLTLVEYFLLLYRALLPTPVWYRFFLNKEYGSLFSSLITGLYLTIKLTSVVDKIQSFIAAMKALSCKDVHYGSHATPEQVIAAGDLCAICQEKIHAPILLRCKHIFCEDCVSEWFDRERTCPLCRALVKPAGLRSFGDGSTSLFFQLF</sequence>
<dbReference type="InterPro" id="IPR001841">
    <property type="entry name" value="Znf_RING"/>
</dbReference>
<keyword evidence="5" id="KW-0833">Ubl conjugation pathway</keyword>
<dbReference type="Proteomes" id="UP000829196">
    <property type="component" value="Unassembled WGS sequence"/>
</dbReference>
<evidence type="ECO:0000313" key="13">
    <source>
        <dbReference type="EMBL" id="KAI0520020.1"/>
    </source>
</evidence>
<dbReference type="SMART" id="SM00184">
    <property type="entry name" value="RING"/>
    <property type="match status" value="1"/>
</dbReference>
<dbReference type="GO" id="GO:0008270">
    <property type="term" value="F:zinc ion binding"/>
    <property type="evidence" value="ECO:0007669"/>
    <property type="project" value="UniProtKB-KW"/>
</dbReference>
<keyword evidence="6" id="KW-0862">Zinc</keyword>
<feature type="region of interest" description="Disordered" evidence="10">
    <location>
        <begin position="60"/>
        <end position="91"/>
    </location>
</feature>
<feature type="transmembrane region" description="Helical" evidence="11">
    <location>
        <begin position="255"/>
        <end position="274"/>
    </location>
</feature>
<keyword evidence="8 11" id="KW-0472">Membrane</keyword>
<gene>
    <name evidence="13" type="ORF">KFK09_007485</name>
</gene>
<evidence type="ECO:0000256" key="3">
    <source>
        <dbReference type="ARBA" id="ARBA00022723"/>
    </source>
</evidence>
<dbReference type="InterPro" id="IPR044235">
    <property type="entry name" value="RNFT1/2"/>
</dbReference>
<dbReference type="PROSITE" id="PS00518">
    <property type="entry name" value="ZF_RING_1"/>
    <property type="match status" value="1"/>
</dbReference>
<evidence type="ECO:0000256" key="4">
    <source>
        <dbReference type="ARBA" id="ARBA00022771"/>
    </source>
</evidence>
<feature type="transmembrane region" description="Helical" evidence="11">
    <location>
        <begin position="210"/>
        <end position="235"/>
    </location>
</feature>
<evidence type="ECO:0000256" key="11">
    <source>
        <dbReference type="SAM" id="Phobius"/>
    </source>
</evidence>
<protein>
    <recommendedName>
        <fullName evidence="12">RING-type domain-containing protein</fullName>
    </recommendedName>
</protein>
<dbReference type="GO" id="GO:1904294">
    <property type="term" value="P:positive regulation of ERAD pathway"/>
    <property type="evidence" value="ECO:0007669"/>
    <property type="project" value="InterPro"/>
</dbReference>
<dbReference type="SUPFAM" id="SSF57850">
    <property type="entry name" value="RING/U-box"/>
    <property type="match status" value="1"/>
</dbReference>
<feature type="domain" description="RING-type" evidence="12">
    <location>
        <begin position="423"/>
        <end position="461"/>
    </location>
</feature>
<comment type="caution">
    <text evidence="13">The sequence shown here is derived from an EMBL/GenBank/DDBJ whole genome shotgun (WGS) entry which is preliminary data.</text>
</comment>
<feature type="compositionally biased region" description="Low complexity" evidence="10">
    <location>
        <begin position="12"/>
        <end position="28"/>
    </location>
</feature>
<dbReference type="SMR" id="A0A8T3BU84"/>
<dbReference type="AlphaFoldDB" id="A0A8T3BU84"/>
<accession>A0A8T3BU84</accession>
<dbReference type="EMBL" id="JAGYWB010000006">
    <property type="protein sequence ID" value="KAI0520020.1"/>
    <property type="molecule type" value="Genomic_DNA"/>
</dbReference>
<dbReference type="Gene3D" id="3.30.40.10">
    <property type="entry name" value="Zinc/RING finger domain, C3HC4 (zinc finger)"/>
    <property type="match status" value="1"/>
</dbReference>
<feature type="region of interest" description="Disordered" evidence="10">
    <location>
        <begin position="110"/>
        <end position="181"/>
    </location>
</feature>
<dbReference type="InterPro" id="IPR017907">
    <property type="entry name" value="Znf_RING_CS"/>
</dbReference>